<accession>A0A5C8ZLR3</accession>
<keyword evidence="1" id="KW-0732">Signal</keyword>
<evidence type="ECO:0000259" key="3">
    <source>
        <dbReference type="Pfam" id="PF25976"/>
    </source>
</evidence>
<gene>
    <name evidence="4" type="ORF">FMM08_02470</name>
</gene>
<dbReference type="Proteomes" id="UP000321234">
    <property type="component" value="Unassembled WGS sequence"/>
</dbReference>
<evidence type="ECO:0000313" key="5">
    <source>
        <dbReference type="Proteomes" id="UP000321234"/>
    </source>
</evidence>
<reference evidence="4 5" key="1">
    <citation type="submission" date="2019-07" db="EMBL/GenBank/DDBJ databases">
        <title>Quadrisphaera sp. strain DD2A genome sequencing and assembly.</title>
        <authorList>
            <person name="Kim I."/>
        </authorList>
    </citation>
    <scope>NUCLEOTIDE SEQUENCE [LARGE SCALE GENOMIC DNA]</scope>
    <source>
        <strain evidence="4 5">DD2A</strain>
    </source>
</reference>
<feature type="signal peptide" evidence="1">
    <location>
        <begin position="1"/>
        <end position="21"/>
    </location>
</feature>
<proteinExistence type="predicted"/>
<dbReference type="EMBL" id="VKAC01000001">
    <property type="protein sequence ID" value="TXR58089.1"/>
    <property type="molecule type" value="Genomic_DNA"/>
</dbReference>
<organism evidence="4 5">
    <name type="scientific">Quadrisphaera setariae</name>
    <dbReference type="NCBI Taxonomy" id="2593304"/>
    <lineage>
        <taxon>Bacteria</taxon>
        <taxon>Bacillati</taxon>
        <taxon>Actinomycetota</taxon>
        <taxon>Actinomycetes</taxon>
        <taxon>Kineosporiales</taxon>
        <taxon>Kineosporiaceae</taxon>
        <taxon>Quadrisphaera</taxon>
    </lineage>
</organism>
<evidence type="ECO:0000313" key="4">
    <source>
        <dbReference type="EMBL" id="TXR58089.1"/>
    </source>
</evidence>
<dbReference type="InterPro" id="IPR019606">
    <property type="entry name" value="GerMN"/>
</dbReference>
<feature type="domain" description="Lipoprotein LpqB N-terminal" evidence="3">
    <location>
        <begin position="53"/>
        <end position="196"/>
    </location>
</feature>
<dbReference type="OrthoDB" id="3226781at2"/>
<feature type="domain" description="GerMN" evidence="2">
    <location>
        <begin position="209"/>
        <end position="316"/>
    </location>
</feature>
<comment type="caution">
    <text evidence="4">The sequence shown here is derived from an EMBL/GenBank/DDBJ whole genome shotgun (WGS) entry which is preliminary data.</text>
</comment>
<feature type="chain" id="PRO_5022792491" description="Sporulation and spore germination" evidence="1">
    <location>
        <begin position="22"/>
        <end position="616"/>
    </location>
</feature>
<dbReference type="Pfam" id="PF10646">
    <property type="entry name" value="Germane"/>
    <property type="match status" value="1"/>
</dbReference>
<dbReference type="PROSITE" id="PS51318">
    <property type="entry name" value="TAT"/>
    <property type="match status" value="1"/>
</dbReference>
<evidence type="ECO:0000256" key="1">
    <source>
        <dbReference type="SAM" id="SignalP"/>
    </source>
</evidence>
<evidence type="ECO:0008006" key="6">
    <source>
        <dbReference type="Google" id="ProtNLM"/>
    </source>
</evidence>
<sequence length="616" mass="62331">MRDPGRRAVLLALTGALGAAAAGCARIPVTGPVRQGRVVQADPEPGYRVDPVGPVPGATPEEVVRGFLLAGVGVDEEFQAARAFLSSTRRASWRPTALTVVLPVGTLTVVQQQQPASAASPSVSASEGQQQPEAAGQVAVVAVGAPELAQVDPTGLYRPSPVGQRRDFLVTLRPEEGQWRIDDAPDLLVLDEARFQQTFTQRPVMFVARPDGDALVPDPRWLLDRPATATTLVEQVLAGPPAQLAAATSSGAPSGTDLPSNSVSIALGIAAVDLPGELQRQRAAQLRQLQQQVSATLLASGLGITQVVTSLDGGELTPMAPLPLPVPPDEDSPLVLSQDRVCRLVGSQLVPLEGVPAVPGASSPAVRGDDLVVLVAGRTALQRLSAAALDGAAQALPAAVPLGAGLTPPSIDTAGWTWTTPAACTGVVLAVSGEDAVAQVTAPWLAGRTVLGVRAAEDTARLLVTSTGAPGQPDAVRVDVVGVERSASGAPVSLTASQDPPTPWLSAVAGAVWVGPTTVAVLGAVAPGSAQAESAAGQAGGDAAPLGAPAVWLVDGGRVTYLGGPPREAGAVTIAGGAGRQSLIVGGGDGRIWPREGSRWLPVASLPPAFDPVYPG</sequence>
<evidence type="ECO:0000259" key="2">
    <source>
        <dbReference type="Pfam" id="PF10646"/>
    </source>
</evidence>
<dbReference type="InterPro" id="IPR006311">
    <property type="entry name" value="TAT_signal"/>
</dbReference>
<dbReference type="AlphaFoldDB" id="A0A5C8ZLR3"/>
<dbReference type="InterPro" id="IPR059026">
    <property type="entry name" value="LpqB_N"/>
</dbReference>
<name>A0A5C8ZLR3_9ACTN</name>
<dbReference type="PROSITE" id="PS51257">
    <property type="entry name" value="PROKAR_LIPOPROTEIN"/>
    <property type="match status" value="1"/>
</dbReference>
<keyword evidence="5" id="KW-1185">Reference proteome</keyword>
<dbReference type="RefSeq" id="WP_147924700.1">
    <property type="nucleotide sequence ID" value="NZ_VKAC01000001.1"/>
</dbReference>
<dbReference type="Pfam" id="PF25976">
    <property type="entry name" value="LpqB_N"/>
    <property type="match status" value="1"/>
</dbReference>
<protein>
    <recommendedName>
        <fullName evidence="6">Sporulation and spore germination</fullName>
    </recommendedName>
</protein>